<dbReference type="EMBL" id="JBHSHT010000001">
    <property type="protein sequence ID" value="MFC4824101.1"/>
    <property type="molecule type" value="Genomic_DNA"/>
</dbReference>
<keyword evidence="3" id="KW-1185">Reference proteome</keyword>
<evidence type="ECO:0000313" key="3">
    <source>
        <dbReference type="Proteomes" id="UP001595945"/>
    </source>
</evidence>
<name>A0ABD5Q0Q1_9EURY</name>
<reference evidence="2 3" key="1">
    <citation type="journal article" date="2019" name="Int. J. Syst. Evol. Microbiol.">
        <title>The Global Catalogue of Microorganisms (GCM) 10K type strain sequencing project: providing services to taxonomists for standard genome sequencing and annotation.</title>
        <authorList>
            <consortium name="The Broad Institute Genomics Platform"/>
            <consortium name="The Broad Institute Genome Sequencing Center for Infectious Disease"/>
            <person name="Wu L."/>
            <person name="Ma J."/>
        </authorList>
    </citation>
    <scope>NUCLEOTIDE SEQUENCE [LARGE SCALE GENOMIC DNA]</scope>
    <source>
        <strain evidence="2 3">XZYJ18</strain>
    </source>
</reference>
<protein>
    <submittedName>
        <fullName evidence="2">Uncharacterized protein</fullName>
    </submittedName>
</protein>
<accession>A0ABD5Q0Q1</accession>
<evidence type="ECO:0000256" key="1">
    <source>
        <dbReference type="SAM" id="Phobius"/>
    </source>
</evidence>
<feature type="transmembrane region" description="Helical" evidence="1">
    <location>
        <begin position="21"/>
        <end position="44"/>
    </location>
</feature>
<keyword evidence="1" id="KW-0812">Transmembrane</keyword>
<proteinExistence type="predicted"/>
<sequence length="77" mass="8017">MPRVSNTGRTAYRLLTTGERQWEFVGVLILVAATITYAIGSVAAGESVGAQAPLAVVVAGLTTTAAFLVEDFDDTSQ</sequence>
<dbReference type="Proteomes" id="UP001595945">
    <property type="component" value="Unassembled WGS sequence"/>
</dbReference>
<feature type="transmembrane region" description="Helical" evidence="1">
    <location>
        <begin position="50"/>
        <end position="69"/>
    </location>
</feature>
<gene>
    <name evidence="2" type="ORF">ACFO9K_07480</name>
</gene>
<keyword evidence="1" id="KW-0472">Membrane</keyword>
<dbReference type="AlphaFoldDB" id="A0ABD5Q0Q1"/>
<keyword evidence="1" id="KW-1133">Transmembrane helix</keyword>
<dbReference type="GeneID" id="73045220"/>
<evidence type="ECO:0000313" key="2">
    <source>
        <dbReference type="EMBL" id="MFC4824101.1"/>
    </source>
</evidence>
<organism evidence="2 3">
    <name type="scientific">Halorussus aquaticus</name>
    <dbReference type="NCBI Taxonomy" id="2953748"/>
    <lineage>
        <taxon>Archaea</taxon>
        <taxon>Methanobacteriati</taxon>
        <taxon>Methanobacteriota</taxon>
        <taxon>Stenosarchaea group</taxon>
        <taxon>Halobacteria</taxon>
        <taxon>Halobacteriales</taxon>
        <taxon>Haladaptataceae</taxon>
        <taxon>Halorussus</taxon>
    </lineage>
</organism>
<dbReference type="RefSeq" id="WP_254266824.1">
    <property type="nucleotide sequence ID" value="NZ_CP100400.1"/>
</dbReference>
<comment type="caution">
    <text evidence="2">The sequence shown here is derived from an EMBL/GenBank/DDBJ whole genome shotgun (WGS) entry which is preliminary data.</text>
</comment>